<feature type="domain" description="KRAB" evidence="1">
    <location>
        <begin position="19"/>
        <end position="97"/>
    </location>
</feature>
<dbReference type="Proteomes" id="UP000700334">
    <property type="component" value="Unassembled WGS sequence"/>
</dbReference>
<dbReference type="EMBL" id="JAGFMF010012010">
    <property type="protein sequence ID" value="KAG8508617.1"/>
    <property type="molecule type" value="Genomic_DNA"/>
</dbReference>
<proteinExistence type="predicted"/>
<dbReference type="InterPro" id="IPR001909">
    <property type="entry name" value="KRAB"/>
</dbReference>
<comment type="caution">
    <text evidence="2">The sequence shown here is derived from an EMBL/GenBank/DDBJ whole genome shotgun (WGS) entry which is preliminary data.</text>
</comment>
<dbReference type="PANTHER" id="PTHR23232:SF148">
    <property type="entry name" value="KRAB DOMAIN-CONTAINING PROTEIN"/>
    <property type="match status" value="1"/>
</dbReference>
<dbReference type="CDD" id="cd07765">
    <property type="entry name" value="KRAB_A-box"/>
    <property type="match status" value="1"/>
</dbReference>
<dbReference type="PROSITE" id="PS50805">
    <property type="entry name" value="KRAB"/>
    <property type="match status" value="1"/>
</dbReference>
<dbReference type="InterPro" id="IPR036051">
    <property type="entry name" value="KRAB_dom_sf"/>
</dbReference>
<dbReference type="SMART" id="SM00349">
    <property type="entry name" value="KRAB"/>
    <property type="match status" value="1"/>
</dbReference>
<gene>
    <name evidence="2" type="ORF">J0S82_019547</name>
</gene>
<dbReference type="PANTHER" id="PTHR23232">
    <property type="entry name" value="KRAB DOMAIN C2H2 ZINC FINGER"/>
    <property type="match status" value="1"/>
</dbReference>
<keyword evidence="3" id="KW-1185">Reference proteome</keyword>
<evidence type="ECO:0000259" key="1">
    <source>
        <dbReference type="PROSITE" id="PS50805"/>
    </source>
</evidence>
<protein>
    <submittedName>
        <fullName evidence="2">Zinc finger protein 717</fullName>
    </submittedName>
</protein>
<dbReference type="GO" id="GO:0006355">
    <property type="term" value="P:regulation of DNA-templated transcription"/>
    <property type="evidence" value="ECO:0007669"/>
    <property type="project" value="InterPro"/>
</dbReference>
<dbReference type="InterPro" id="IPR050169">
    <property type="entry name" value="Krueppel_C2H2_ZnF"/>
</dbReference>
<accession>A0A8J5ZXH9</accession>
<dbReference type="AlphaFoldDB" id="A0A8J5ZXH9"/>
<reference evidence="2" key="1">
    <citation type="journal article" date="2021" name="Evol. Appl.">
        <title>The genome of the Pyrenean desman and the effects of bottlenecks and inbreeding on the genomic landscape of an endangered species.</title>
        <authorList>
            <person name="Escoda L."/>
            <person name="Castresana J."/>
        </authorList>
    </citation>
    <scope>NUCLEOTIDE SEQUENCE</scope>
    <source>
        <strain evidence="2">IBE-C5619</strain>
    </source>
</reference>
<dbReference type="Gene3D" id="6.10.140.140">
    <property type="match status" value="1"/>
</dbReference>
<name>A0A8J5ZXH9_GALPY</name>
<evidence type="ECO:0000313" key="3">
    <source>
        <dbReference type="Proteomes" id="UP000700334"/>
    </source>
</evidence>
<dbReference type="SUPFAM" id="SSF109640">
    <property type="entry name" value="KRAB domain (Kruppel-associated box)"/>
    <property type="match status" value="1"/>
</dbReference>
<organism evidence="2 3">
    <name type="scientific">Galemys pyrenaicus</name>
    <name type="common">Iberian desman</name>
    <name type="synonym">Pyrenean desman</name>
    <dbReference type="NCBI Taxonomy" id="202257"/>
    <lineage>
        <taxon>Eukaryota</taxon>
        <taxon>Metazoa</taxon>
        <taxon>Chordata</taxon>
        <taxon>Craniata</taxon>
        <taxon>Vertebrata</taxon>
        <taxon>Euteleostomi</taxon>
        <taxon>Mammalia</taxon>
        <taxon>Eutheria</taxon>
        <taxon>Laurasiatheria</taxon>
        <taxon>Eulipotyphla</taxon>
        <taxon>Talpidae</taxon>
        <taxon>Galemys</taxon>
    </lineage>
</organism>
<dbReference type="Pfam" id="PF01352">
    <property type="entry name" value="KRAB"/>
    <property type="match status" value="1"/>
</dbReference>
<dbReference type="OrthoDB" id="9803015at2759"/>
<evidence type="ECO:0000313" key="2">
    <source>
        <dbReference type="EMBL" id="KAG8508617.1"/>
    </source>
</evidence>
<sequence>MSRTDGPEMRTDVPSQGMMSFEEVTVNFTWEEWQDLNDAQRTLHWIMMLETYFPGVTRPTLLFFTENCVKDPEASMRLEQGAQPWTVEEPPSQKLSGESVLAWQQAGEEAGTMAVLLATLRYFSHVQT</sequence>